<keyword evidence="2" id="KW-1185">Reference proteome</keyword>
<proteinExistence type="predicted"/>
<dbReference type="Proteomes" id="UP000064967">
    <property type="component" value="Chromosome"/>
</dbReference>
<dbReference type="EMBL" id="CP012333">
    <property type="protein sequence ID" value="AKU98477.1"/>
    <property type="molecule type" value="Genomic_DNA"/>
</dbReference>
<name>A0A0K1PY92_9BACT</name>
<gene>
    <name evidence="1" type="ORF">AKJ09_05141</name>
</gene>
<protein>
    <submittedName>
        <fullName evidence="1">Uncharacterized protein</fullName>
    </submittedName>
</protein>
<organism evidence="1 2">
    <name type="scientific">Labilithrix luteola</name>
    <dbReference type="NCBI Taxonomy" id="1391654"/>
    <lineage>
        <taxon>Bacteria</taxon>
        <taxon>Pseudomonadati</taxon>
        <taxon>Myxococcota</taxon>
        <taxon>Polyangia</taxon>
        <taxon>Polyangiales</taxon>
        <taxon>Labilitrichaceae</taxon>
        <taxon>Labilithrix</taxon>
    </lineage>
</organism>
<reference evidence="1 2" key="1">
    <citation type="submission" date="2015-08" db="EMBL/GenBank/DDBJ databases">
        <authorList>
            <person name="Babu N.S."/>
            <person name="Beckwith C.J."/>
            <person name="Beseler K.G."/>
            <person name="Brison A."/>
            <person name="Carone J.V."/>
            <person name="Caskin T.P."/>
            <person name="Diamond M."/>
            <person name="Durham M.E."/>
            <person name="Foxe J.M."/>
            <person name="Go M."/>
            <person name="Henderson B.A."/>
            <person name="Jones I.B."/>
            <person name="McGettigan J.A."/>
            <person name="Micheletti S.J."/>
            <person name="Nasrallah M.E."/>
            <person name="Ortiz D."/>
            <person name="Piller C.R."/>
            <person name="Privatt S.R."/>
            <person name="Schneider S.L."/>
            <person name="Sharp S."/>
            <person name="Smith T.C."/>
            <person name="Stanton J.D."/>
            <person name="Ullery H.E."/>
            <person name="Wilson R.J."/>
            <person name="Serrano M.G."/>
            <person name="Buck G."/>
            <person name="Lee V."/>
            <person name="Wang Y."/>
            <person name="Carvalho R."/>
            <person name="Voegtly L."/>
            <person name="Shi R."/>
            <person name="Duckworth R."/>
            <person name="Johnson A."/>
            <person name="Loviza R."/>
            <person name="Walstead R."/>
            <person name="Shah Z."/>
            <person name="Kiflezghi M."/>
            <person name="Wade K."/>
            <person name="Ball S.L."/>
            <person name="Bradley K.W."/>
            <person name="Asai D.J."/>
            <person name="Bowman C.A."/>
            <person name="Russell D.A."/>
            <person name="Pope W.H."/>
            <person name="Jacobs-Sera D."/>
            <person name="Hendrix R.W."/>
            <person name="Hatfull G.F."/>
        </authorList>
    </citation>
    <scope>NUCLEOTIDE SEQUENCE [LARGE SCALE GENOMIC DNA]</scope>
    <source>
        <strain evidence="1 2">DSM 27648</strain>
    </source>
</reference>
<evidence type="ECO:0000313" key="1">
    <source>
        <dbReference type="EMBL" id="AKU98477.1"/>
    </source>
</evidence>
<evidence type="ECO:0000313" key="2">
    <source>
        <dbReference type="Proteomes" id="UP000064967"/>
    </source>
</evidence>
<accession>A0A0K1PY92</accession>
<sequence length="54" mass="6051">MLGNSPQRIPWGTGQTWRYAIADSPKVRDPFFGASVSTFEHGQIRLGRHLCPLP</sequence>
<dbReference type="AlphaFoldDB" id="A0A0K1PY92"/>
<dbReference type="KEGG" id="llu:AKJ09_05141"/>